<keyword evidence="2" id="KW-1185">Reference proteome</keyword>
<sequence>MDKSSNSQSLIVILIKDETIKALVTFPHRIHIGSIVLIWTSND</sequence>
<gene>
    <name evidence="1" type="ORF">MSP8886_03059</name>
</gene>
<reference evidence="1 2" key="1">
    <citation type="submission" date="2016-06" db="EMBL/GenBank/DDBJ databases">
        <authorList>
            <person name="Kjaerup R.B."/>
            <person name="Dalgaard T.S."/>
            <person name="Juul-Madsen H.R."/>
        </authorList>
    </citation>
    <scope>NUCLEOTIDE SEQUENCE [LARGE SCALE GENOMIC DNA]</scope>
    <source>
        <strain evidence="1 2">CECT 8886</strain>
    </source>
</reference>
<dbReference type="STRING" id="1792290.MSP8886_03059"/>
<evidence type="ECO:0000313" key="1">
    <source>
        <dbReference type="EMBL" id="SBS34379.1"/>
    </source>
</evidence>
<dbReference type="AlphaFoldDB" id="A0A1A8TMM9"/>
<protein>
    <submittedName>
        <fullName evidence="1">Uncharacterized protein</fullName>
    </submittedName>
</protein>
<proteinExistence type="predicted"/>
<accession>A0A1A8TMM9</accession>
<dbReference type="Proteomes" id="UP000092544">
    <property type="component" value="Unassembled WGS sequence"/>
</dbReference>
<evidence type="ECO:0000313" key="2">
    <source>
        <dbReference type="Proteomes" id="UP000092544"/>
    </source>
</evidence>
<name>A0A1A8TMM9_9GAMM</name>
<dbReference type="EMBL" id="FLOB01000007">
    <property type="protein sequence ID" value="SBS34379.1"/>
    <property type="molecule type" value="Genomic_DNA"/>
</dbReference>
<organism evidence="1 2">
    <name type="scientific">Marinomonas spartinae</name>
    <dbReference type="NCBI Taxonomy" id="1792290"/>
    <lineage>
        <taxon>Bacteria</taxon>
        <taxon>Pseudomonadati</taxon>
        <taxon>Pseudomonadota</taxon>
        <taxon>Gammaproteobacteria</taxon>
        <taxon>Oceanospirillales</taxon>
        <taxon>Oceanospirillaceae</taxon>
        <taxon>Marinomonas</taxon>
    </lineage>
</organism>